<dbReference type="SUPFAM" id="SSF103481">
    <property type="entry name" value="Multidrug resistance efflux transporter EmrE"/>
    <property type="match status" value="1"/>
</dbReference>
<feature type="transmembrane region" description="Helical" evidence="1">
    <location>
        <begin position="45"/>
        <end position="64"/>
    </location>
</feature>
<proteinExistence type="predicted"/>
<dbReference type="AlphaFoldDB" id="A0A0Q0XLD4"/>
<organism evidence="2 3">
    <name type="scientific">Flagellimonas eckloniae</name>
    <dbReference type="NCBI Taxonomy" id="346185"/>
    <lineage>
        <taxon>Bacteria</taxon>
        <taxon>Pseudomonadati</taxon>
        <taxon>Bacteroidota</taxon>
        <taxon>Flavobacteriia</taxon>
        <taxon>Flavobacteriales</taxon>
        <taxon>Flavobacteriaceae</taxon>
        <taxon>Flagellimonas</taxon>
    </lineage>
</organism>
<dbReference type="GO" id="GO:0016020">
    <property type="term" value="C:membrane"/>
    <property type="evidence" value="ECO:0007669"/>
    <property type="project" value="InterPro"/>
</dbReference>
<dbReference type="GO" id="GO:0015097">
    <property type="term" value="F:mercury ion transmembrane transporter activity"/>
    <property type="evidence" value="ECO:0007669"/>
    <property type="project" value="InterPro"/>
</dbReference>
<evidence type="ECO:0000313" key="2">
    <source>
        <dbReference type="EMBL" id="KQC31732.1"/>
    </source>
</evidence>
<comment type="caution">
    <text evidence="2">The sequence shown here is derived from an EMBL/GenBank/DDBJ whole genome shotgun (WGS) entry which is preliminary data.</text>
</comment>
<keyword evidence="1" id="KW-0472">Membrane</keyword>
<evidence type="ECO:0000313" key="3">
    <source>
        <dbReference type="Proteomes" id="UP000050827"/>
    </source>
</evidence>
<dbReference type="Proteomes" id="UP000050827">
    <property type="component" value="Unassembled WGS sequence"/>
</dbReference>
<keyword evidence="1" id="KW-0812">Transmembrane</keyword>
<name>A0A0Q0XLD4_9FLAO</name>
<dbReference type="Pfam" id="PF03203">
    <property type="entry name" value="MerC"/>
    <property type="match status" value="1"/>
</dbReference>
<feature type="transmembrane region" description="Helical" evidence="1">
    <location>
        <begin position="76"/>
        <end position="91"/>
    </location>
</feature>
<accession>A0A0Q0XLD4</accession>
<keyword evidence="3" id="KW-1185">Reference proteome</keyword>
<gene>
    <name evidence="2" type="ORF">AAY42_11075</name>
</gene>
<reference evidence="2 3" key="1">
    <citation type="submission" date="2015-04" db="EMBL/GenBank/DDBJ databases">
        <title>Complete genome of flavobacterium.</title>
        <authorList>
            <person name="Kwon Y.M."/>
            <person name="Kim S.-J."/>
        </authorList>
    </citation>
    <scope>NUCLEOTIDE SEQUENCE [LARGE SCALE GENOMIC DNA]</scope>
    <source>
        <strain evidence="2 3">DK169</strain>
    </source>
</reference>
<protein>
    <submittedName>
        <fullName evidence="2">Membrane protein</fullName>
    </submittedName>
</protein>
<sequence>MVNLRYKSDIIGALASTLCFVHCLATPFFFVAQAGLAIGETLHPWWWGTLDILFLAIAFFAVYWSTKNTSKPRIKYTFWVLWMLLGMIVFNEKLEIAHLAEEVIYLPTLGLISLHFYNRRYCRCEDDNCCADK</sequence>
<dbReference type="EMBL" id="LCTZ01000002">
    <property type="protein sequence ID" value="KQC31732.1"/>
    <property type="molecule type" value="Genomic_DNA"/>
</dbReference>
<dbReference type="InterPro" id="IPR004891">
    <property type="entry name" value="Mercury-R_MerC"/>
</dbReference>
<dbReference type="STRING" id="346185.AAY42_11075"/>
<feature type="transmembrane region" description="Helical" evidence="1">
    <location>
        <begin position="12"/>
        <end position="39"/>
    </location>
</feature>
<evidence type="ECO:0000256" key="1">
    <source>
        <dbReference type="SAM" id="Phobius"/>
    </source>
</evidence>
<keyword evidence="1" id="KW-1133">Transmembrane helix</keyword>
<dbReference type="InterPro" id="IPR037185">
    <property type="entry name" value="EmrE-like"/>
</dbReference>